<dbReference type="AlphaFoldDB" id="A0A1A8YGR1"/>
<reference evidence="2" key="1">
    <citation type="submission" date="2016-05" db="EMBL/GenBank/DDBJ databases">
        <authorList>
            <person name="Naeem Raeece"/>
        </authorList>
    </citation>
    <scope>NUCLEOTIDE SEQUENCE [LARGE SCALE GENOMIC DNA]</scope>
</reference>
<evidence type="ECO:0000313" key="2">
    <source>
        <dbReference type="Proteomes" id="UP000078555"/>
    </source>
</evidence>
<protein>
    <submittedName>
        <fullName evidence="1">Uncharacterized protein</fullName>
    </submittedName>
</protein>
<sequence>MGITTRMWPLRYHYYDVASAISPLGCGRCDITTAMWPLRYHHYGWRSYYSVEAALHTKPLENAAAKKKKKKKKKKRMKQLAHFKENFYDHVDTS</sequence>
<name>A0A1A8YGR1_PLAOA</name>
<gene>
    <name evidence="1" type="ORF">POVWA1_003610</name>
</gene>
<organism evidence="1 2">
    <name type="scientific">Plasmodium ovale wallikeri</name>
    <dbReference type="NCBI Taxonomy" id="864142"/>
    <lineage>
        <taxon>Eukaryota</taxon>
        <taxon>Sar</taxon>
        <taxon>Alveolata</taxon>
        <taxon>Apicomplexa</taxon>
        <taxon>Aconoidasida</taxon>
        <taxon>Haemosporida</taxon>
        <taxon>Plasmodiidae</taxon>
        <taxon>Plasmodium</taxon>
        <taxon>Plasmodium (Plasmodium)</taxon>
    </lineage>
</organism>
<accession>A0A1A8YGR1</accession>
<evidence type="ECO:0000313" key="1">
    <source>
        <dbReference type="EMBL" id="SBT30737.1"/>
    </source>
</evidence>
<dbReference type="EMBL" id="FLRD01000008">
    <property type="protein sequence ID" value="SBT30737.1"/>
    <property type="molecule type" value="Genomic_DNA"/>
</dbReference>
<proteinExistence type="predicted"/>
<keyword evidence="2" id="KW-1185">Reference proteome</keyword>
<dbReference type="Proteomes" id="UP000078555">
    <property type="component" value="Unassembled WGS sequence"/>
</dbReference>